<comment type="cofactor">
    <cofactor evidence="7">
        <name>Mn(2+)</name>
        <dbReference type="ChEBI" id="CHEBI:29035"/>
    </cofactor>
    <cofactor evidence="7">
        <name>Ni(2+)</name>
        <dbReference type="ChEBI" id="CHEBI:49786"/>
    </cofactor>
</comment>
<comment type="catalytic activity">
    <reaction evidence="1 7">
        <text>beta-D-fructose 1-phosphate + H2O = D-fructose + phosphate</text>
        <dbReference type="Rhea" id="RHEA:35603"/>
        <dbReference type="ChEBI" id="CHEBI:15377"/>
        <dbReference type="ChEBI" id="CHEBI:37721"/>
        <dbReference type="ChEBI" id="CHEBI:43474"/>
        <dbReference type="ChEBI" id="CHEBI:138881"/>
    </reaction>
</comment>
<dbReference type="Gene3D" id="1.20.930.60">
    <property type="match status" value="1"/>
</dbReference>
<name>A0AAJ0G7B9_9PEZI</name>
<comment type="caution">
    <text evidence="9">The sequence shown here is derived from an EMBL/GenBank/DDBJ whole genome shotgun (WGS) entry which is preliminary data.</text>
</comment>
<evidence type="ECO:0000256" key="2">
    <source>
        <dbReference type="ARBA" id="ARBA00009519"/>
    </source>
</evidence>
<keyword evidence="4 7" id="KW-0378">Hydrolase</keyword>
<evidence type="ECO:0000259" key="8">
    <source>
        <dbReference type="Pfam" id="PF01937"/>
    </source>
</evidence>
<dbReference type="Proteomes" id="UP001271007">
    <property type="component" value="Unassembled WGS sequence"/>
</dbReference>
<keyword evidence="5 7" id="KW-0464">Manganese</keyword>
<dbReference type="EMBL" id="JAWDJX010000093">
    <property type="protein sequence ID" value="KAK3046429.1"/>
    <property type="molecule type" value="Genomic_DNA"/>
</dbReference>
<dbReference type="GO" id="GO:0006974">
    <property type="term" value="P:DNA damage response"/>
    <property type="evidence" value="ECO:0007669"/>
    <property type="project" value="TreeGrafter"/>
</dbReference>
<dbReference type="Gene3D" id="3.40.50.10880">
    <property type="entry name" value="Uncharacterised protein PF01937, DUF89, domain 3"/>
    <property type="match status" value="1"/>
</dbReference>
<comment type="similarity">
    <text evidence="2 7">Belongs to the damage-control phosphatase family. Sugar phosphate phosphatase III subfamily.</text>
</comment>
<dbReference type="InterPro" id="IPR036075">
    <property type="entry name" value="ARMT-1-like_metal-bd_sf"/>
</dbReference>
<evidence type="ECO:0000313" key="9">
    <source>
        <dbReference type="EMBL" id="KAK3046429.1"/>
    </source>
</evidence>
<evidence type="ECO:0000256" key="1">
    <source>
        <dbReference type="ARBA" id="ARBA00001326"/>
    </source>
</evidence>
<comment type="domain">
    <text evidence="7">Subfamily III proteins have a conserved RTxK motif about 40-50 residues from the C-terminus; the threonine may be replaced by serine or cysteine.</text>
</comment>
<proteinExistence type="inferred from homology"/>
<dbReference type="Pfam" id="PF01937">
    <property type="entry name" value="ARMT1-like_dom"/>
    <property type="match status" value="1"/>
</dbReference>
<evidence type="ECO:0000256" key="7">
    <source>
        <dbReference type="RuleBase" id="RU367030"/>
    </source>
</evidence>
<dbReference type="InterPro" id="IPR002791">
    <property type="entry name" value="ARMT1-like_metal-bd"/>
</dbReference>
<reference evidence="9" key="1">
    <citation type="submission" date="2023-04" db="EMBL/GenBank/DDBJ databases">
        <title>Black Yeasts Isolated from many extreme environments.</title>
        <authorList>
            <person name="Coleine C."/>
            <person name="Stajich J.E."/>
            <person name="Selbmann L."/>
        </authorList>
    </citation>
    <scope>NUCLEOTIDE SEQUENCE</scope>
    <source>
        <strain evidence="9">CCFEE 5312</strain>
    </source>
</reference>
<keyword evidence="3 7" id="KW-0479">Metal-binding</keyword>
<gene>
    <name evidence="9" type="primary">HRT2_2</name>
    <name evidence="9" type="ORF">LTR09_012096</name>
</gene>
<sequence length="441" mass="50375">MTRPENVRPVWTSDEGTMAQGTARTRWGRIVQDMVDSMSSALAKNSFTAQKKSEALEIQHQLRILRQEIVNDDRLTPLNLRRDVDERWYNEHLGVSSQLSWRAAPWLFAECYLYRRVQASFCGSVFWHGHDIFKEQKDTTFINSQTAVQDLAAQYIINIQRGQQKYDSELVRFKEFSDMMQVALWGNATDLSLLSRPTFEDLRSLQKQCSAAMVVDDDLDQVWSYMTSPEYEASHRNIDIVLDNAGFELLTDLVLAVYLLDQGLAKEVKLHAKAFPWFVSDATPTDIESLMTMLRSRDNFPTREFLDPLCDRIAELMSTGKIAITQHWFWTTGSAFSEMPSRARDLLKYLSRRDLVIFKGDLNYRKLTGDGLWLYTTPFKTALGPLGAGSGLKILALRTNKADVCVGLKSEDQVRELDKECPKGGWLRTGKYGVISFSDGE</sequence>
<comment type="function">
    <text evidence="7">Metal-dependent phosphatase that shows phosphatase activity against several substrates, including fructose-1-phosphate and fructose-6-phosphate. Its preference for fructose-1-phosphate, a strong glycating agent that causes DNA damage rather than a canonical yeast metabolite, suggests a damage-control function in hexose phosphate metabolism.</text>
</comment>
<accession>A0AAJ0G7B9</accession>
<dbReference type="GO" id="GO:0016791">
    <property type="term" value="F:phosphatase activity"/>
    <property type="evidence" value="ECO:0007669"/>
    <property type="project" value="TreeGrafter"/>
</dbReference>
<comment type="catalytic activity">
    <reaction evidence="6 7">
        <text>beta-D-fructose 6-phosphate = dihydroxyacetone + D-glyceraldehyde 3-phosphate</text>
        <dbReference type="Rhea" id="RHEA:28002"/>
        <dbReference type="ChEBI" id="CHEBI:16016"/>
        <dbReference type="ChEBI" id="CHEBI:57634"/>
        <dbReference type="ChEBI" id="CHEBI:59776"/>
    </reaction>
</comment>
<dbReference type="EC" id="3.1.3.-" evidence="7"/>
<dbReference type="AlphaFoldDB" id="A0AAJ0G7B9"/>
<dbReference type="SUPFAM" id="SSF111321">
    <property type="entry name" value="AF1104-like"/>
    <property type="match status" value="1"/>
</dbReference>
<dbReference type="GO" id="GO:0046872">
    <property type="term" value="F:metal ion binding"/>
    <property type="evidence" value="ECO:0007669"/>
    <property type="project" value="UniProtKB-UniRule"/>
</dbReference>
<evidence type="ECO:0000256" key="4">
    <source>
        <dbReference type="ARBA" id="ARBA00022801"/>
    </source>
</evidence>
<keyword evidence="10" id="KW-1185">Reference proteome</keyword>
<dbReference type="GO" id="GO:0005634">
    <property type="term" value="C:nucleus"/>
    <property type="evidence" value="ECO:0007669"/>
    <property type="project" value="TreeGrafter"/>
</dbReference>
<dbReference type="InterPro" id="IPR039763">
    <property type="entry name" value="ARMT1"/>
</dbReference>
<evidence type="ECO:0000256" key="6">
    <source>
        <dbReference type="ARBA" id="ARBA00048809"/>
    </source>
</evidence>
<dbReference type="PANTHER" id="PTHR12260:SF6">
    <property type="entry name" value="DAMAGE-CONTROL PHOSPHATASE ARMT1"/>
    <property type="match status" value="1"/>
</dbReference>
<evidence type="ECO:0000256" key="3">
    <source>
        <dbReference type="ARBA" id="ARBA00022723"/>
    </source>
</evidence>
<feature type="domain" description="Damage-control phosphatase ARMT1-like metal-binding" evidence="8">
    <location>
        <begin position="22"/>
        <end position="415"/>
    </location>
</feature>
<protein>
    <recommendedName>
        <fullName evidence="7">Sugar phosphate phosphatase</fullName>
        <ecNumber evidence="7">3.1.3.-</ecNumber>
    </recommendedName>
</protein>
<dbReference type="PANTHER" id="PTHR12260">
    <property type="entry name" value="DAMAGE-CONTROL PHOSPHATASE ARMT1"/>
    <property type="match status" value="1"/>
</dbReference>
<evidence type="ECO:0000256" key="5">
    <source>
        <dbReference type="ARBA" id="ARBA00023211"/>
    </source>
</evidence>
<organism evidence="9 10">
    <name type="scientific">Extremus antarcticus</name>
    <dbReference type="NCBI Taxonomy" id="702011"/>
    <lineage>
        <taxon>Eukaryota</taxon>
        <taxon>Fungi</taxon>
        <taxon>Dikarya</taxon>
        <taxon>Ascomycota</taxon>
        <taxon>Pezizomycotina</taxon>
        <taxon>Dothideomycetes</taxon>
        <taxon>Dothideomycetidae</taxon>
        <taxon>Mycosphaerellales</taxon>
        <taxon>Extremaceae</taxon>
        <taxon>Extremus</taxon>
    </lineage>
</organism>
<evidence type="ECO:0000313" key="10">
    <source>
        <dbReference type="Proteomes" id="UP001271007"/>
    </source>
</evidence>